<evidence type="ECO:0000256" key="3">
    <source>
        <dbReference type="ARBA" id="ARBA00022714"/>
    </source>
</evidence>
<evidence type="ECO:0000256" key="8">
    <source>
        <dbReference type="ARBA" id="ARBA00023014"/>
    </source>
</evidence>
<keyword evidence="6 11" id="KW-0560">Oxidoreductase</keyword>
<sequence length="361" mass="38565">MNAPVATRFHPLTVTAVERLTDSAVSITLEPPPERAFLFRFLPGQYLTLRRVIDGEEVRRSYSICAGLDGGALAIGIKRVPGGCFSTWATSALAPGHVIEAMPPQGTFVFRPDPSAARTVVGIAAGSGITPILSIARTLLAREPNSRFVLLYGNRSTGEVMFRGALEDLKDRYLARFSVLHVLSREASDLPVLHGRLDEARVRELLPGLVAPGAISAAYLCGPAGLSEAAASALGALGVPKSLIHIERFTPGEGAPRRPPVPVEAEAPATARLRVTLDGVTREVPMAAGETVLDAALRAGIDAPWSCRGGMCCTCRARLTDGEVEMDQNYSLQPWELEAGYVLTCQSRPKTRELAVDYDAV</sequence>
<evidence type="ECO:0000256" key="4">
    <source>
        <dbReference type="ARBA" id="ARBA00022723"/>
    </source>
</evidence>
<dbReference type="PROSITE" id="PS51384">
    <property type="entry name" value="FAD_FR"/>
    <property type="match status" value="1"/>
</dbReference>
<dbReference type="CDD" id="cd00207">
    <property type="entry name" value="fer2"/>
    <property type="match status" value="1"/>
</dbReference>
<keyword evidence="2" id="KW-0285">Flavoprotein</keyword>
<dbReference type="PROSITE" id="PS51085">
    <property type="entry name" value="2FE2S_FER_2"/>
    <property type="match status" value="1"/>
</dbReference>
<dbReference type="AlphaFoldDB" id="A0A975U2H2"/>
<dbReference type="CDD" id="cd06214">
    <property type="entry name" value="PA_degradation_oxidoreductase_like"/>
    <property type="match status" value="1"/>
</dbReference>
<dbReference type="EMBL" id="CP076448">
    <property type="protein sequence ID" value="QXM25035.1"/>
    <property type="molecule type" value="Genomic_DNA"/>
</dbReference>
<gene>
    <name evidence="11" type="primary">paaK</name>
    <name evidence="11" type="ORF">KO353_01910</name>
</gene>
<keyword evidence="4" id="KW-0479">Metal-binding</keyword>
<dbReference type="GO" id="GO:0051537">
    <property type="term" value="F:2 iron, 2 sulfur cluster binding"/>
    <property type="evidence" value="ECO:0007669"/>
    <property type="project" value="UniProtKB-KW"/>
</dbReference>
<keyword evidence="5" id="KW-0274">FAD</keyword>
<evidence type="ECO:0000256" key="5">
    <source>
        <dbReference type="ARBA" id="ARBA00022827"/>
    </source>
</evidence>
<feature type="domain" description="2Fe-2S ferredoxin-type" evidence="9">
    <location>
        <begin position="271"/>
        <end position="361"/>
    </location>
</feature>
<keyword evidence="12" id="KW-1185">Reference proteome</keyword>
<dbReference type="Proteomes" id="UP000694001">
    <property type="component" value="Chromosome"/>
</dbReference>
<evidence type="ECO:0000259" key="9">
    <source>
        <dbReference type="PROSITE" id="PS51085"/>
    </source>
</evidence>
<dbReference type="InterPro" id="IPR001433">
    <property type="entry name" value="OxRdtase_FAD/NAD-bd"/>
</dbReference>
<evidence type="ECO:0000259" key="10">
    <source>
        <dbReference type="PROSITE" id="PS51384"/>
    </source>
</evidence>
<dbReference type="EC" id="1.14.13.149" evidence="11"/>
<dbReference type="GO" id="GO:0046872">
    <property type="term" value="F:metal ion binding"/>
    <property type="evidence" value="ECO:0007669"/>
    <property type="project" value="UniProtKB-KW"/>
</dbReference>
<dbReference type="InterPro" id="IPR008333">
    <property type="entry name" value="Cbr1-like_FAD-bd_dom"/>
</dbReference>
<dbReference type="InterPro" id="IPR050415">
    <property type="entry name" value="MRET"/>
</dbReference>
<proteinExistence type="predicted"/>
<protein>
    <submittedName>
        <fullName evidence="11">Phenylacetate-CoA oxygenase/reductase subunit PaaK</fullName>
        <ecNumber evidence="11">1.14.13.149</ecNumber>
    </submittedName>
</protein>
<keyword evidence="8" id="KW-0411">Iron-sulfur</keyword>
<dbReference type="PANTHER" id="PTHR47354">
    <property type="entry name" value="NADH OXIDOREDUCTASE HCR"/>
    <property type="match status" value="1"/>
</dbReference>
<dbReference type="InterPro" id="IPR001041">
    <property type="entry name" value="2Fe-2S_ferredoxin-type"/>
</dbReference>
<reference evidence="11" key="1">
    <citation type="submission" date="2021-06" db="EMBL/GenBank/DDBJ databases">
        <title>Elioraea tepida, sp. nov., a moderately thermophilic aerobic anoxygenic phototrophic bacterium isolated from an alkaline siliceous hot spring mat community in Yellowstone National Park, WY, USA.</title>
        <authorList>
            <person name="Saini M.K."/>
            <person name="Yoshida S."/>
            <person name="Sebastian A."/>
            <person name="Hirose S."/>
            <person name="Hara E."/>
            <person name="Tamaki H."/>
            <person name="Soulier N.T."/>
            <person name="Albert I."/>
            <person name="Hanada S."/>
            <person name="Bryant D.A."/>
            <person name="Tank M."/>
        </authorList>
    </citation>
    <scope>NUCLEOTIDE SEQUENCE</scope>
    <source>
        <strain evidence="11">MS-P2</strain>
    </source>
</reference>
<evidence type="ECO:0000256" key="1">
    <source>
        <dbReference type="ARBA" id="ARBA00001974"/>
    </source>
</evidence>
<dbReference type="Pfam" id="PF00175">
    <property type="entry name" value="NAD_binding_1"/>
    <property type="match status" value="1"/>
</dbReference>
<dbReference type="PANTHER" id="PTHR47354:SF8">
    <property type="entry name" value="1,2-PHENYLACETYL-COA EPOXIDASE, SUBUNIT E"/>
    <property type="match status" value="1"/>
</dbReference>
<dbReference type="InterPro" id="IPR011884">
    <property type="entry name" value="PaaE"/>
</dbReference>
<evidence type="ECO:0000313" key="12">
    <source>
        <dbReference type="Proteomes" id="UP000694001"/>
    </source>
</evidence>
<evidence type="ECO:0000256" key="2">
    <source>
        <dbReference type="ARBA" id="ARBA00022630"/>
    </source>
</evidence>
<dbReference type="GO" id="GO:0010124">
    <property type="term" value="P:phenylacetate catabolic process"/>
    <property type="evidence" value="ECO:0007669"/>
    <property type="project" value="InterPro"/>
</dbReference>
<dbReference type="Pfam" id="PF00111">
    <property type="entry name" value="Fer2"/>
    <property type="match status" value="1"/>
</dbReference>
<dbReference type="RefSeq" id="WP_218286091.1">
    <property type="nucleotide sequence ID" value="NZ_CP076448.1"/>
</dbReference>
<accession>A0A975U2H2</accession>
<dbReference type="NCBIfam" id="TIGR02160">
    <property type="entry name" value="PA_CoA_Oxy5"/>
    <property type="match status" value="1"/>
</dbReference>
<dbReference type="GO" id="GO:0097266">
    <property type="term" value="F:phenylacetyl-CoA 1,2-epoxidase activity"/>
    <property type="evidence" value="ECO:0007669"/>
    <property type="project" value="UniProtKB-EC"/>
</dbReference>
<keyword evidence="7" id="KW-0408">Iron</keyword>
<keyword evidence="3" id="KW-0001">2Fe-2S</keyword>
<comment type="cofactor">
    <cofactor evidence="1">
        <name>FAD</name>
        <dbReference type="ChEBI" id="CHEBI:57692"/>
    </cofactor>
</comment>
<evidence type="ECO:0000256" key="7">
    <source>
        <dbReference type="ARBA" id="ARBA00023004"/>
    </source>
</evidence>
<name>A0A975U2H2_9PROT</name>
<evidence type="ECO:0000256" key="6">
    <source>
        <dbReference type="ARBA" id="ARBA00023002"/>
    </source>
</evidence>
<evidence type="ECO:0000313" key="11">
    <source>
        <dbReference type="EMBL" id="QXM25035.1"/>
    </source>
</evidence>
<feature type="domain" description="FAD-binding FR-type" evidence="10">
    <location>
        <begin position="7"/>
        <end position="111"/>
    </location>
</feature>
<organism evidence="11 12">
    <name type="scientific">Elioraea tepida</name>
    <dbReference type="NCBI Taxonomy" id="2843330"/>
    <lineage>
        <taxon>Bacteria</taxon>
        <taxon>Pseudomonadati</taxon>
        <taxon>Pseudomonadota</taxon>
        <taxon>Alphaproteobacteria</taxon>
        <taxon>Acetobacterales</taxon>
        <taxon>Elioraeaceae</taxon>
        <taxon>Elioraea</taxon>
    </lineage>
</organism>
<dbReference type="GO" id="GO:0050660">
    <property type="term" value="F:flavin adenine dinucleotide binding"/>
    <property type="evidence" value="ECO:0007669"/>
    <property type="project" value="TreeGrafter"/>
</dbReference>
<dbReference type="InterPro" id="IPR017927">
    <property type="entry name" value="FAD-bd_FR_type"/>
</dbReference>
<dbReference type="KEGG" id="elio:KO353_01910"/>
<dbReference type="Pfam" id="PF00970">
    <property type="entry name" value="FAD_binding_6"/>
    <property type="match status" value="1"/>
</dbReference>